<evidence type="ECO:0000256" key="13">
    <source>
        <dbReference type="PROSITE-ProRule" id="PRU00175"/>
    </source>
</evidence>
<dbReference type="FunFam" id="3.40.50.10190:FF:000006">
    <property type="entry name" value="Breast cancer type 1 susceptibility protein homolog"/>
    <property type="match status" value="1"/>
</dbReference>
<feature type="region of interest" description="Disordered" evidence="15">
    <location>
        <begin position="96"/>
        <end position="115"/>
    </location>
</feature>
<dbReference type="PROSITE" id="PS50172">
    <property type="entry name" value="BRCT"/>
    <property type="match status" value="1"/>
</dbReference>
<name>A0A8B9SX91_ANAPL</name>
<dbReference type="GO" id="GO:0000724">
    <property type="term" value="P:double-strand break repair via homologous recombination"/>
    <property type="evidence" value="ECO:0007669"/>
    <property type="project" value="TreeGrafter"/>
</dbReference>
<dbReference type="InterPro" id="IPR036420">
    <property type="entry name" value="BRCT_dom_sf"/>
</dbReference>
<keyword evidence="9" id="KW-0234">DNA repair</keyword>
<dbReference type="GO" id="GO:0004842">
    <property type="term" value="F:ubiquitin-protein transferase activity"/>
    <property type="evidence" value="ECO:0007669"/>
    <property type="project" value="TreeGrafter"/>
</dbReference>
<organism evidence="18 19">
    <name type="scientific">Anas platyrhynchos</name>
    <name type="common">Mallard</name>
    <name type="synonym">Anas boschas</name>
    <dbReference type="NCBI Taxonomy" id="8839"/>
    <lineage>
        <taxon>Eukaryota</taxon>
        <taxon>Metazoa</taxon>
        <taxon>Chordata</taxon>
        <taxon>Craniata</taxon>
        <taxon>Vertebrata</taxon>
        <taxon>Euteleostomi</taxon>
        <taxon>Archelosauria</taxon>
        <taxon>Archosauria</taxon>
        <taxon>Dinosauria</taxon>
        <taxon>Saurischia</taxon>
        <taxon>Theropoda</taxon>
        <taxon>Coelurosauria</taxon>
        <taxon>Aves</taxon>
        <taxon>Neognathae</taxon>
        <taxon>Galloanserae</taxon>
        <taxon>Anseriformes</taxon>
        <taxon>Anatidae</taxon>
        <taxon>Anatinae</taxon>
        <taxon>Anas</taxon>
    </lineage>
</organism>
<evidence type="ECO:0000256" key="3">
    <source>
        <dbReference type="ARBA" id="ARBA00022454"/>
    </source>
</evidence>
<dbReference type="Pfam" id="PF12820">
    <property type="entry name" value="BRCT_assoc"/>
    <property type="match status" value="1"/>
</dbReference>
<reference evidence="18" key="3">
    <citation type="submission" date="2025-09" db="UniProtKB">
        <authorList>
            <consortium name="Ensembl"/>
        </authorList>
    </citation>
    <scope>IDENTIFICATION</scope>
</reference>
<evidence type="ECO:0000259" key="16">
    <source>
        <dbReference type="PROSITE" id="PS50089"/>
    </source>
</evidence>
<dbReference type="InterPro" id="IPR001841">
    <property type="entry name" value="Znf_RING"/>
</dbReference>
<dbReference type="InterPro" id="IPR017907">
    <property type="entry name" value="Znf_RING_CS"/>
</dbReference>
<feature type="region of interest" description="Disordered" evidence="15">
    <location>
        <begin position="199"/>
        <end position="233"/>
    </location>
</feature>
<feature type="compositionally biased region" description="Polar residues" evidence="15">
    <location>
        <begin position="1082"/>
        <end position="1105"/>
    </location>
</feature>
<dbReference type="GO" id="GO:0045944">
    <property type="term" value="P:positive regulation of transcription by RNA polymerase II"/>
    <property type="evidence" value="ECO:0007669"/>
    <property type="project" value="TreeGrafter"/>
</dbReference>
<feature type="compositionally biased region" description="Basic and acidic residues" evidence="15">
    <location>
        <begin position="813"/>
        <end position="827"/>
    </location>
</feature>
<feature type="compositionally biased region" description="Basic and acidic residues" evidence="15">
    <location>
        <begin position="395"/>
        <end position="417"/>
    </location>
</feature>
<evidence type="ECO:0000256" key="15">
    <source>
        <dbReference type="SAM" id="MobiDB-lite"/>
    </source>
</evidence>
<feature type="region of interest" description="Disordered" evidence="15">
    <location>
        <begin position="942"/>
        <end position="962"/>
    </location>
</feature>
<dbReference type="Proteomes" id="UP000694400">
    <property type="component" value="Chromosome 25"/>
</dbReference>
<keyword evidence="8" id="KW-0862">Zinc</keyword>
<keyword evidence="6" id="KW-0227">DNA damage</keyword>
<dbReference type="SUPFAM" id="SSF52113">
    <property type="entry name" value="BRCT domain"/>
    <property type="match status" value="1"/>
</dbReference>
<evidence type="ECO:0000256" key="4">
    <source>
        <dbReference type="ARBA" id="ARBA00022723"/>
    </source>
</evidence>
<evidence type="ECO:0000259" key="17">
    <source>
        <dbReference type="PROSITE" id="PS50172"/>
    </source>
</evidence>
<feature type="compositionally biased region" description="Polar residues" evidence="15">
    <location>
        <begin position="1123"/>
        <end position="1139"/>
    </location>
</feature>
<evidence type="ECO:0000256" key="1">
    <source>
        <dbReference type="ARBA" id="ARBA00004123"/>
    </source>
</evidence>
<dbReference type="SMART" id="SM00184">
    <property type="entry name" value="RING"/>
    <property type="match status" value="1"/>
</dbReference>
<dbReference type="PIRSF" id="PIRSF001734">
    <property type="entry name" value="BRCA1"/>
    <property type="match status" value="1"/>
</dbReference>
<evidence type="ECO:0000256" key="6">
    <source>
        <dbReference type="ARBA" id="ARBA00022763"/>
    </source>
</evidence>
<dbReference type="PROSITE" id="PS50089">
    <property type="entry name" value="ZF_RING_2"/>
    <property type="match status" value="1"/>
</dbReference>
<dbReference type="InterPro" id="IPR031099">
    <property type="entry name" value="BRCA1-associated"/>
</dbReference>
<protein>
    <recommendedName>
        <fullName evidence="12">RING-type E3 ubiquitin transferase BRCA1</fullName>
    </recommendedName>
</protein>
<feature type="compositionally biased region" description="Polar residues" evidence="15">
    <location>
        <begin position="1049"/>
        <end position="1060"/>
    </location>
</feature>
<keyword evidence="14" id="KW-0175">Coiled coil</keyword>
<dbReference type="InterPro" id="IPR025994">
    <property type="entry name" value="BRCA1_serine_dom"/>
</dbReference>
<dbReference type="GO" id="GO:0007095">
    <property type="term" value="P:mitotic G2 DNA damage checkpoint signaling"/>
    <property type="evidence" value="ECO:0007669"/>
    <property type="project" value="TreeGrafter"/>
</dbReference>
<reference evidence="18" key="1">
    <citation type="submission" date="2019-08" db="EMBL/GenBank/DDBJ databases">
        <title>Three high-quality genomes provides insights into domestication of ducks.</title>
        <authorList>
            <person name="Hou Z.C."/>
            <person name="Zhu F."/>
            <person name="Yin Z.T."/>
            <person name="Zhang F."/>
        </authorList>
    </citation>
    <scope>NUCLEOTIDE SEQUENCE [LARGE SCALE GENOMIC DNA]</scope>
</reference>
<dbReference type="GO" id="GO:0031436">
    <property type="term" value="C:BRCA1-BARD1 complex"/>
    <property type="evidence" value="ECO:0007669"/>
    <property type="project" value="TreeGrafter"/>
</dbReference>
<dbReference type="Gene3D" id="3.40.50.10190">
    <property type="entry name" value="BRCT domain"/>
    <property type="match status" value="1"/>
</dbReference>
<evidence type="ECO:0000256" key="11">
    <source>
        <dbReference type="ARBA" id="ARBA00023306"/>
    </source>
</evidence>
<evidence type="ECO:0000256" key="8">
    <source>
        <dbReference type="ARBA" id="ARBA00022833"/>
    </source>
</evidence>
<feature type="compositionally biased region" description="Basic and acidic residues" evidence="15">
    <location>
        <begin position="368"/>
        <end position="380"/>
    </location>
</feature>
<dbReference type="SMART" id="SM00292">
    <property type="entry name" value="BRCT"/>
    <property type="match status" value="1"/>
</dbReference>
<evidence type="ECO:0000256" key="7">
    <source>
        <dbReference type="ARBA" id="ARBA00022771"/>
    </source>
</evidence>
<feature type="region of interest" description="Disordered" evidence="15">
    <location>
        <begin position="350"/>
        <end position="468"/>
    </location>
</feature>
<feature type="region of interest" description="Disordered" evidence="15">
    <location>
        <begin position="127"/>
        <end position="186"/>
    </location>
</feature>
<dbReference type="FunFam" id="3.30.40.10:FF:000213">
    <property type="entry name" value="Breast cancer type 1 susceptibility protein homolog"/>
    <property type="match status" value="1"/>
</dbReference>
<keyword evidence="7 13" id="KW-0863">Zinc-finger</keyword>
<dbReference type="GO" id="GO:0008270">
    <property type="term" value="F:zinc ion binding"/>
    <property type="evidence" value="ECO:0007669"/>
    <property type="project" value="UniProtKB-KW"/>
</dbReference>
<dbReference type="Pfam" id="PF00533">
    <property type="entry name" value="BRCT"/>
    <property type="match status" value="1"/>
</dbReference>
<keyword evidence="10" id="KW-0539">Nucleus</keyword>
<feature type="compositionally biased region" description="Basic and acidic residues" evidence="15">
    <location>
        <begin position="501"/>
        <end position="512"/>
    </location>
</feature>
<keyword evidence="4" id="KW-0479">Metal-binding</keyword>
<dbReference type="SUPFAM" id="SSF57850">
    <property type="entry name" value="RING/U-box"/>
    <property type="match status" value="1"/>
</dbReference>
<evidence type="ECO:0000256" key="10">
    <source>
        <dbReference type="ARBA" id="ARBA00023242"/>
    </source>
</evidence>
<dbReference type="CDD" id="cd16498">
    <property type="entry name" value="RING-HC_BRCA1"/>
    <property type="match status" value="1"/>
</dbReference>
<evidence type="ECO:0000256" key="12">
    <source>
        <dbReference type="ARBA" id="ARBA00031556"/>
    </source>
</evidence>
<accession>A0A8B9SX91</accession>
<feature type="region of interest" description="Disordered" evidence="15">
    <location>
        <begin position="248"/>
        <end position="280"/>
    </location>
</feature>
<dbReference type="PANTHER" id="PTHR13763:SF0">
    <property type="entry name" value="BREAST CANCER TYPE 1 SUSCEPTIBILITY PROTEIN"/>
    <property type="match status" value="1"/>
</dbReference>
<reference evidence="18" key="2">
    <citation type="submission" date="2025-08" db="UniProtKB">
        <authorList>
            <consortium name="Ensembl"/>
        </authorList>
    </citation>
    <scope>IDENTIFICATION</scope>
</reference>
<keyword evidence="11" id="KW-0131">Cell cycle</keyword>
<keyword evidence="5" id="KW-0677">Repeat</keyword>
<feature type="region of interest" description="Disordered" evidence="15">
    <location>
        <begin position="900"/>
        <end position="929"/>
    </location>
</feature>
<keyword evidence="3" id="KW-0158">Chromosome</keyword>
<dbReference type="InterPro" id="IPR001357">
    <property type="entry name" value="BRCT_dom"/>
</dbReference>
<sequence length="1362" mass="150655">MQKNLECPICLDVVKEPVSTKCDHIFCRFCMYKLLSKKKKGVVQCPLCKTEVTKRSLTENSRFKQLIEGLLEAIHAFELDTGVKCESDFSKEALSKKSMQSVAEHANPDQVNEMECQSSPLNILSPDLPTERCDRANNASPLKDGDTSLSKNAEETGAEQTQCSNKSQEFDLENSSENRPGKSKEIDAVVQSVEDVEMCESENNSEKESPLEKLLQPETPHCPTLHQVSRKRLKRSIQKVNEWFSKSDEILSSNSSHDDPAEASDVSGEGDALSDKDSCISEKTSPVVGFMETTVSEGNKRWSKEKTDNIKDKIFGKTYERERKSNPPIIMREILPTTKKEDVPAVQECLNNSRKDSLKRKRKPVRHLQPEDFIKKKDVEEAGGCPQNVNSCLGDAEKKKCEESSAGKENPPPEKRKGSTLAEFEEGASMSKNATEKVTCEHSGELELNNSDHKSTKNPSSAAKRCRRSTRTMCALQLVVDKNSASPDPAETLIESYPSSEEPRNADSEQRQVRRSRRLQLLSEEMTKETAKRAVIKEASKYDGDQEGPVFGVEKTVLPLTNLESADLEANAIQMSPKNSSETAKTGKRLFNPAPSHQHSDLNSSSPRAGSEEGEVLGDPFLHQSPSKTVVQTASHLPEGKRAESCPTLPQDKEHSTQNVPEGLRTEKSPMAKNVSELAKESEDSEQDTQYLRNIFRNSKRLSFSLYPAPRKACEIDDVASEKLKMSYADQVEKRHSKYFNTENLQKEKTAENLSNVCEKEKMKNCESACASPVSCTVSNAECACSGDCQDVSQVANQGNLMTPVRMGAASSEGKKQDHKRESRGSEKTASTDAGAESVLRQNPVKSSKSQSSVKRASVQKAIKQKRPNLLTAKDQCCVFSLGSMARPTACQQRSAEFNCKDAEKRRSKRRRLIGDEEPATQTASTGVPECLVAETLEETFKGGCSDTSETPDGLMCSDDDSEENVSFCEAPRKDSSAVFVKSDLVKERDHGGVGSQPRSTGIQRARRRAQKLQSSSEESSEDEDLPCFQALIFGKSASIPLQTNKQVTSALGSSGNPNTLPRGGSREDKVQKTPEAALSNGCASPSQESECSVNLFSSQSNVSEESADGAQEPKKPLLQVHASKQQSNVSESKETLQSCAGRLKRRKTNSKDECQEDPNLGEASGYDSETSHVEDSCGPFSQGEILSTQQKNAMQNNLKKLQQEMAALEAVLQEHGSQDSEPLPACRELLGPRSERTLAMVVQKFARKTQSTFSNHITDGTTHVIMKTDKELVCERTLKYFLGIAGRKWVVSYQWVVQSFKEGMILDEENFEVRGDVINGRNHQGPKRARQSLTEKIFKDFEICCYGPFTDMTTGMSLWWN</sequence>
<feature type="domain" description="BRCT" evidence="17">
    <location>
        <begin position="1243"/>
        <end position="1314"/>
    </location>
</feature>
<feature type="region of interest" description="Disordered" evidence="15">
    <location>
        <begin position="806"/>
        <end position="861"/>
    </location>
</feature>
<feature type="region of interest" description="Disordered" evidence="15">
    <location>
        <begin position="1049"/>
        <end position="1183"/>
    </location>
</feature>
<feature type="coiled-coil region" evidence="14">
    <location>
        <begin position="1192"/>
        <end position="1219"/>
    </location>
</feature>
<evidence type="ECO:0000256" key="5">
    <source>
        <dbReference type="ARBA" id="ARBA00022737"/>
    </source>
</evidence>
<dbReference type="GO" id="GO:0043009">
    <property type="term" value="P:chordate embryonic development"/>
    <property type="evidence" value="ECO:0007669"/>
    <property type="project" value="TreeGrafter"/>
</dbReference>
<dbReference type="GO" id="GO:0005694">
    <property type="term" value="C:chromosome"/>
    <property type="evidence" value="ECO:0007669"/>
    <property type="project" value="UniProtKB-SubCell"/>
</dbReference>
<feature type="compositionally biased region" description="Polar residues" evidence="15">
    <location>
        <begin position="158"/>
        <end position="178"/>
    </location>
</feature>
<feature type="compositionally biased region" description="Basic and acidic residues" evidence="15">
    <location>
        <begin position="434"/>
        <end position="455"/>
    </location>
</feature>
<evidence type="ECO:0000256" key="14">
    <source>
        <dbReference type="SAM" id="Coils"/>
    </source>
</evidence>
<evidence type="ECO:0000313" key="18">
    <source>
        <dbReference type="Ensembl" id="ENSAPLP00020012719.1"/>
    </source>
</evidence>
<feature type="compositionally biased region" description="Polar residues" evidence="15">
    <location>
        <begin position="595"/>
        <end position="608"/>
    </location>
</feature>
<dbReference type="GO" id="GO:0070531">
    <property type="term" value="C:BRCA1-A complex"/>
    <property type="evidence" value="ECO:0007669"/>
    <property type="project" value="TreeGrafter"/>
</dbReference>
<dbReference type="InterPro" id="IPR013083">
    <property type="entry name" value="Znf_RING/FYVE/PHD"/>
</dbReference>
<dbReference type="InterPro" id="IPR018957">
    <property type="entry name" value="Znf_C3HC4_RING-type"/>
</dbReference>
<dbReference type="Ensembl" id="ENSAPLT00020013689.1">
    <property type="protein sequence ID" value="ENSAPLP00020012719.1"/>
    <property type="gene ID" value="ENSAPLG00020009327.1"/>
</dbReference>
<dbReference type="Gene3D" id="3.30.40.10">
    <property type="entry name" value="Zinc/RING finger domain, C3HC4 (zinc finger)"/>
    <property type="match status" value="1"/>
</dbReference>
<proteinExistence type="predicted"/>
<feature type="region of interest" description="Disordered" evidence="15">
    <location>
        <begin position="480"/>
        <end position="531"/>
    </location>
</feature>
<evidence type="ECO:0000313" key="19">
    <source>
        <dbReference type="Proteomes" id="UP000694400"/>
    </source>
</evidence>
<evidence type="ECO:0000256" key="2">
    <source>
        <dbReference type="ARBA" id="ARBA00004286"/>
    </source>
</evidence>
<feature type="compositionally biased region" description="Basic residues" evidence="15">
    <location>
        <begin position="357"/>
        <end position="366"/>
    </location>
</feature>
<feature type="domain" description="RING-type" evidence="16">
    <location>
        <begin position="7"/>
        <end position="49"/>
    </location>
</feature>
<feature type="compositionally biased region" description="Polar residues" evidence="15">
    <location>
        <begin position="624"/>
        <end position="635"/>
    </location>
</feature>
<feature type="compositionally biased region" description="Polar residues" evidence="15">
    <location>
        <begin position="573"/>
        <end position="584"/>
    </location>
</feature>
<dbReference type="PANTHER" id="PTHR13763">
    <property type="entry name" value="BREAST CANCER TYPE 1 SUSCEPTIBILITY PROTEIN BRCA1"/>
    <property type="match status" value="1"/>
</dbReference>
<dbReference type="PROSITE" id="PS00518">
    <property type="entry name" value="ZF_RING_1"/>
    <property type="match status" value="1"/>
</dbReference>
<feature type="region of interest" description="Disordered" evidence="15">
    <location>
        <begin position="988"/>
        <end position="1025"/>
    </location>
</feature>
<dbReference type="Pfam" id="PF00097">
    <property type="entry name" value="zf-C3HC4"/>
    <property type="match status" value="1"/>
</dbReference>
<feature type="compositionally biased region" description="Low complexity" evidence="15">
    <location>
        <begin position="845"/>
        <end position="861"/>
    </location>
</feature>
<feature type="region of interest" description="Disordered" evidence="15">
    <location>
        <begin position="569"/>
        <end position="686"/>
    </location>
</feature>
<evidence type="ECO:0000256" key="9">
    <source>
        <dbReference type="ARBA" id="ARBA00023204"/>
    </source>
</evidence>
<comment type="subcellular location">
    <subcellularLocation>
        <location evidence="2">Chromosome</location>
    </subcellularLocation>
    <subcellularLocation>
        <location evidence="1">Nucleus</location>
    </subcellularLocation>
</comment>